<protein>
    <submittedName>
        <fullName evidence="9">Kef family K(+) transporter</fullName>
    </submittedName>
</protein>
<evidence type="ECO:0000256" key="5">
    <source>
        <dbReference type="ARBA" id="ARBA00022989"/>
    </source>
</evidence>
<comment type="similarity">
    <text evidence="2">Belongs to the monovalent cation:proton antiporter 2 (CPA2) transporter (TC 2.A.37) family.</text>
</comment>
<feature type="transmembrane region" description="Helical" evidence="7">
    <location>
        <begin position="33"/>
        <end position="51"/>
    </location>
</feature>
<evidence type="ECO:0000256" key="7">
    <source>
        <dbReference type="SAM" id="Phobius"/>
    </source>
</evidence>
<dbReference type="InterPro" id="IPR036291">
    <property type="entry name" value="NAD(P)-bd_dom_sf"/>
</dbReference>
<dbReference type="InterPro" id="IPR006153">
    <property type="entry name" value="Cation/H_exchanger_TM"/>
</dbReference>
<evidence type="ECO:0000256" key="1">
    <source>
        <dbReference type="ARBA" id="ARBA00004141"/>
    </source>
</evidence>
<feature type="transmembrane region" description="Helical" evidence="7">
    <location>
        <begin position="340"/>
        <end position="362"/>
    </location>
</feature>
<feature type="transmembrane region" description="Helical" evidence="7">
    <location>
        <begin position="374"/>
        <end position="392"/>
    </location>
</feature>
<feature type="transmembrane region" description="Helical" evidence="7">
    <location>
        <begin position="88"/>
        <end position="110"/>
    </location>
</feature>
<feature type="transmembrane region" description="Helical" evidence="7">
    <location>
        <begin position="148"/>
        <end position="171"/>
    </location>
</feature>
<keyword evidence="5 7" id="KW-1133">Transmembrane helix</keyword>
<comment type="subcellular location">
    <subcellularLocation>
        <location evidence="1">Membrane</location>
        <topology evidence="1">Multi-pass membrane protein</topology>
    </subcellularLocation>
</comment>
<keyword evidence="6 7" id="KW-0472">Membrane</keyword>
<dbReference type="PANTHER" id="PTHR42751">
    <property type="entry name" value="SODIUM/HYDROGEN EXCHANGER FAMILY/TRKA DOMAIN PROTEIN"/>
    <property type="match status" value="1"/>
</dbReference>
<evidence type="ECO:0000256" key="6">
    <source>
        <dbReference type="ARBA" id="ARBA00023136"/>
    </source>
</evidence>
<dbReference type="Gene3D" id="3.40.50.720">
    <property type="entry name" value="NAD(P)-binding Rossmann-like Domain"/>
    <property type="match status" value="1"/>
</dbReference>
<keyword evidence="3" id="KW-0813">Transport</keyword>
<evidence type="ECO:0000256" key="3">
    <source>
        <dbReference type="ARBA" id="ARBA00022448"/>
    </source>
</evidence>
<dbReference type="Proteomes" id="UP000466332">
    <property type="component" value="Unassembled WGS sequence"/>
</dbReference>
<dbReference type="EMBL" id="WWCS01000001">
    <property type="protein sequence ID" value="MYN38141.1"/>
    <property type="molecule type" value="Genomic_DNA"/>
</dbReference>
<feature type="transmembrane region" description="Helical" evidence="7">
    <location>
        <begin position="116"/>
        <end position="136"/>
    </location>
</feature>
<evidence type="ECO:0000256" key="4">
    <source>
        <dbReference type="ARBA" id="ARBA00022692"/>
    </source>
</evidence>
<feature type="transmembrane region" description="Helical" evidence="7">
    <location>
        <begin position="191"/>
        <end position="212"/>
    </location>
</feature>
<dbReference type="Pfam" id="PF00999">
    <property type="entry name" value="Na_H_Exchanger"/>
    <property type="match status" value="1"/>
</dbReference>
<dbReference type="Gene3D" id="1.20.1530.20">
    <property type="match status" value="1"/>
</dbReference>
<feature type="transmembrane region" description="Helical" evidence="7">
    <location>
        <begin position="311"/>
        <end position="333"/>
    </location>
</feature>
<dbReference type="RefSeq" id="WP_161043302.1">
    <property type="nucleotide sequence ID" value="NZ_WWCS01000001.1"/>
</dbReference>
<reference evidence="9 10" key="1">
    <citation type="submission" date="2019-12" db="EMBL/GenBank/DDBJ databases">
        <title>Novel species isolated from a subtropical stream in China.</title>
        <authorList>
            <person name="Lu H."/>
        </authorList>
    </citation>
    <scope>NUCLEOTIDE SEQUENCE [LARGE SCALE GENOMIC DNA]</scope>
    <source>
        <strain evidence="9 10">FT109W</strain>
    </source>
</reference>
<keyword evidence="10" id="KW-1185">Reference proteome</keyword>
<keyword evidence="4 7" id="KW-0812">Transmembrane</keyword>
<gene>
    <name evidence="9" type="ORF">GTP55_02020</name>
</gene>
<evidence type="ECO:0000256" key="2">
    <source>
        <dbReference type="ARBA" id="ARBA00005551"/>
    </source>
</evidence>
<dbReference type="InterPro" id="IPR003148">
    <property type="entry name" value="RCK_N"/>
</dbReference>
<sequence length="571" mass="60547">MPHNISLITTIAAALGAGLLFGYIATRLKLPALVGYLAAGIIIGPATPGYVADAALAGQLAEIGVMLMMFGVGLHFSLDDLWDVRKVALPGAVLQIAVATALGMGLAHFWGWTIGGGLVFGLALSVASTVVLLRALEERGILDSFNGRIAVGWLVVEDLVTVLVLVLLPALAGSLGGEMPDAGHGAADGNLWTTLAITLGQVAAFIVLMLVVGRKLFPWILWQVARTGSRELFTLCVIAAAVGIAYASTHYFGVSFALGSFFAGMVLRESALAHRAAEESLPLRDAFAVLFFVSVGMLFEPSILTEQPLKLLAVVAIIIVGKSVAAFLLVLLLRYPAKTALMVSASLAQIGEFSFILAALGVSLKLMPVEGQSLILAGAIISIALNPVVFRITQPLERWLSKDHGLAAKFDRTADPLAELPMNVPHEHLRNQVVLVGYGRVGRRIAAALKERGIPYVVAEQNREVVDQLRKEGTPAVAGNAGEPAVLIQAHIAHAAMLVIATPDTFHVRAMIETARALNPAIKTVVRTHNDAEADLLRSERAGEIFMGEQELAKGMTAYVIDTLKKTDHAH</sequence>
<dbReference type="SUPFAM" id="SSF51735">
    <property type="entry name" value="NAD(P)-binding Rossmann-fold domains"/>
    <property type="match status" value="1"/>
</dbReference>
<feature type="domain" description="RCK N-terminal" evidence="8">
    <location>
        <begin position="430"/>
        <end position="547"/>
    </location>
</feature>
<feature type="transmembrane region" description="Helical" evidence="7">
    <location>
        <begin position="6"/>
        <end position="26"/>
    </location>
</feature>
<dbReference type="NCBIfam" id="NF007950">
    <property type="entry name" value="PRK10669.1"/>
    <property type="match status" value="1"/>
</dbReference>
<feature type="transmembrane region" description="Helical" evidence="7">
    <location>
        <begin position="57"/>
        <end position="76"/>
    </location>
</feature>
<organism evidence="9 10">
    <name type="scientific">Duganella margarita</name>
    <dbReference type="NCBI Taxonomy" id="2692170"/>
    <lineage>
        <taxon>Bacteria</taxon>
        <taxon>Pseudomonadati</taxon>
        <taxon>Pseudomonadota</taxon>
        <taxon>Betaproteobacteria</taxon>
        <taxon>Burkholderiales</taxon>
        <taxon>Oxalobacteraceae</taxon>
        <taxon>Telluria group</taxon>
        <taxon>Duganella</taxon>
    </lineage>
</organism>
<dbReference type="Pfam" id="PF02254">
    <property type="entry name" value="TrkA_N"/>
    <property type="match status" value="1"/>
</dbReference>
<evidence type="ECO:0000259" key="8">
    <source>
        <dbReference type="PROSITE" id="PS51201"/>
    </source>
</evidence>
<comment type="caution">
    <text evidence="9">The sequence shown here is derived from an EMBL/GenBank/DDBJ whole genome shotgun (WGS) entry which is preliminary data.</text>
</comment>
<accession>A0ABW9WAY6</accession>
<evidence type="ECO:0000313" key="9">
    <source>
        <dbReference type="EMBL" id="MYN38141.1"/>
    </source>
</evidence>
<dbReference type="PROSITE" id="PS51201">
    <property type="entry name" value="RCK_N"/>
    <property type="match status" value="1"/>
</dbReference>
<evidence type="ECO:0000313" key="10">
    <source>
        <dbReference type="Proteomes" id="UP000466332"/>
    </source>
</evidence>
<dbReference type="PANTHER" id="PTHR42751:SF1">
    <property type="entry name" value="CATION_PROTON ANTIPORTER YBAL-RELATED"/>
    <property type="match status" value="1"/>
</dbReference>
<name>A0ABW9WAY6_9BURK</name>
<dbReference type="InterPro" id="IPR038770">
    <property type="entry name" value="Na+/solute_symporter_sf"/>
</dbReference>
<proteinExistence type="inferred from homology"/>
<feature type="transmembrane region" description="Helical" evidence="7">
    <location>
        <begin position="232"/>
        <end position="248"/>
    </location>
</feature>